<dbReference type="CDD" id="cd14727">
    <property type="entry name" value="ChanN-like"/>
    <property type="match status" value="1"/>
</dbReference>
<keyword evidence="1" id="KW-0732">Signal</keyword>
<dbReference type="OrthoDB" id="9795827at2"/>
<name>A0A1G7KDK2_9GAMM</name>
<dbReference type="AlphaFoldDB" id="A0A1G7KDK2"/>
<feature type="domain" description="Haem-binding uptake Tiki superfamily ChaN" evidence="2">
    <location>
        <begin position="55"/>
        <end position="249"/>
    </location>
</feature>
<dbReference type="Gene3D" id="1.10.8.760">
    <property type="entry name" value="Haem-binding uptake, Tiki superfamily, ChaN, domain 2"/>
    <property type="match status" value="1"/>
</dbReference>
<evidence type="ECO:0000259" key="2">
    <source>
        <dbReference type="Pfam" id="PF04187"/>
    </source>
</evidence>
<dbReference type="PROSITE" id="PS51257">
    <property type="entry name" value="PROKAR_LIPOPROTEIN"/>
    <property type="match status" value="1"/>
</dbReference>
<proteinExistence type="predicted"/>
<evidence type="ECO:0000256" key="1">
    <source>
        <dbReference type="SAM" id="SignalP"/>
    </source>
</evidence>
<dbReference type="SUPFAM" id="SSF159501">
    <property type="entry name" value="EreA/ChaN-like"/>
    <property type="match status" value="1"/>
</dbReference>
<sequence>MRYLLLCAVLMLGACQSQPAPAPLPDWQSPEGRGQAELGQIHDLRSGQRLTPQQLVERLAGAPRVLVGEQHDNPDHHALQLWLLHALEARRDQGSLLLEMLASSQQPLADNVAMQLREGRQIDNLAKALEWTNGWPWSLYGPIVRHGLAQDYGLRAANLDRAEIMAIYQRPPALSGDASTAAAVRERLLAQIRESHCDKLPISQLPAMLAVQQQRDRRMAERLLAAPKPAMLLAGAFHVRRDLGVPLHLRDLGSAEGAQVLILSEVGKPVTAEQADYVWYTAALPAEDHCARFASATSS</sequence>
<dbReference type="STRING" id="640205.SAMN05216381_1454"/>
<dbReference type="Proteomes" id="UP000243378">
    <property type="component" value="Unassembled WGS sequence"/>
</dbReference>
<evidence type="ECO:0000313" key="3">
    <source>
        <dbReference type="EMBL" id="SDF34909.1"/>
    </source>
</evidence>
<reference evidence="3 4" key="1">
    <citation type="submission" date="2016-10" db="EMBL/GenBank/DDBJ databases">
        <authorList>
            <person name="de Groot N.N."/>
        </authorList>
    </citation>
    <scope>NUCLEOTIDE SEQUENCE [LARGE SCALE GENOMIC DNA]</scope>
    <source>
        <strain evidence="3 4">LMG 25475</strain>
    </source>
</reference>
<dbReference type="InterPro" id="IPR016773">
    <property type="entry name" value="Fe3_uptake_reg_CjrA_prd"/>
</dbReference>
<dbReference type="InterPro" id="IPR007314">
    <property type="entry name" value="Cofac_haem-bd_dom"/>
</dbReference>
<accession>A0A1G7KDK2</accession>
<feature type="signal peptide" evidence="1">
    <location>
        <begin position="1"/>
        <end position="22"/>
    </location>
</feature>
<dbReference type="RefSeq" id="WP_092366286.1">
    <property type="nucleotide sequence ID" value="NZ_FNBM01000002.1"/>
</dbReference>
<dbReference type="PIRSF" id="PIRSF020419">
    <property type="entry name" value="Fe_uptake_reg_CjrA_prd"/>
    <property type="match status" value="1"/>
</dbReference>
<evidence type="ECO:0000313" key="4">
    <source>
        <dbReference type="Proteomes" id="UP000243378"/>
    </source>
</evidence>
<dbReference type="Gene3D" id="3.40.50.11550">
    <property type="match status" value="1"/>
</dbReference>
<protein>
    <submittedName>
        <fullName evidence="3">Uncharacterized iron-regulated protein</fullName>
    </submittedName>
</protein>
<feature type="chain" id="PRO_5017467026" evidence="1">
    <location>
        <begin position="23"/>
        <end position="299"/>
    </location>
</feature>
<gene>
    <name evidence="3" type="ORF">SAMN05216381_1454</name>
</gene>
<dbReference type="EMBL" id="FNBM01000002">
    <property type="protein sequence ID" value="SDF34909.1"/>
    <property type="molecule type" value="Genomic_DNA"/>
</dbReference>
<organism evidence="3 4">
    <name type="scientific">Phytopseudomonas seleniipraecipitans</name>
    <dbReference type="NCBI Taxonomy" id="640205"/>
    <lineage>
        <taxon>Bacteria</taxon>
        <taxon>Pseudomonadati</taxon>
        <taxon>Pseudomonadota</taxon>
        <taxon>Gammaproteobacteria</taxon>
        <taxon>Pseudomonadales</taxon>
        <taxon>Pseudomonadaceae</taxon>
        <taxon>Phytopseudomonas</taxon>
    </lineage>
</organism>
<dbReference type="Pfam" id="PF04187">
    <property type="entry name" value="Cofac_haem_bdg"/>
    <property type="match status" value="1"/>
</dbReference>